<feature type="domain" description="C3H1-type" evidence="2">
    <location>
        <begin position="213"/>
        <end position="241"/>
    </location>
</feature>
<dbReference type="GO" id="GO:0008270">
    <property type="term" value="F:zinc ion binding"/>
    <property type="evidence" value="ECO:0007669"/>
    <property type="project" value="UniProtKB-KW"/>
</dbReference>
<evidence type="ECO:0000256" key="1">
    <source>
        <dbReference type="PROSITE-ProRule" id="PRU00723"/>
    </source>
</evidence>
<reference evidence="3 4" key="1">
    <citation type="submission" date="2024-01" db="EMBL/GenBank/DDBJ databases">
        <title>The genome of the rayed Mediterranean limpet Patella caerulea (Linnaeus, 1758).</title>
        <authorList>
            <person name="Anh-Thu Weber A."/>
            <person name="Halstead-Nussloch G."/>
        </authorList>
    </citation>
    <scope>NUCLEOTIDE SEQUENCE [LARGE SCALE GENOMIC DNA]</scope>
    <source>
        <strain evidence="3">AATW-2023a</strain>
        <tissue evidence="3">Whole specimen</tissue>
    </source>
</reference>
<dbReference type="Proteomes" id="UP001347796">
    <property type="component" value="Unassembled WGS sequence"/>
</dbReference>
<keyword evidence="1" id="KW-0479">Metal-binding</keyword>
<dbReference type="EMBL" id="JAZGQO010000013">
    <property type="protein sequence ID" value="KAK6171725.1"/>
    <property type="molecule type" value="Genomic_DNA"/>
</dbReference>
<keyword evidence="4" id="KW-1185">Reference proteome</keyword>
<dbReference type="InterPro" id="IPR000571">
    <property type="entry name" value="Znf_CCCH"/>
</dbReference>
<keyword evidence="1" id="KW-0862">Zinc</keyword>
<comment type="caution">
    <text evidence="3">The sequence shown here is derived from an EMBL/GenBank/DDBJ whole genome shotgun (WGS) entry which is preliminary data.</text>
</comment>
<evidence type="ECO:0000259" key="2">
    <source>
        <dbReference type="PROSITE" id="PS50103"/>
    </source>
</evidence>
<protein>
    <recommendedName>
        <fullName evidence="2">C3H1-type domain-containing protein</fullName>
    </recommendedName>
</protein>
<dbReference type="PANTHER" id="PTHR35558:SF1">
    <property type="entry name" value="ENDONUCLEASE_EXONUCLEASE_PHOSPHATASE DOMAIN-CONTAINING PROTEIN"/>
    <property type="match status" value="1"/>
</dbReference>
<organism evidence="3 4">
    <name type="scientific">Patella caerulea</name>
    <name type="common">Rayed Mediterranean limpet</name>
    <dbReference type="NCBI Taxonomy" id="87958"/>
    <lineage>
        <taxon>Eukaryota</taxon>
        <taxon>Metazoa</taxon>
        <taxon>Spiralia</taxon>
        <taxon>Lophotrochozoa</taxon>
        <taxon>Mollusca</taxon>
        <taxon>Gastropoda</taxon>
        <taxon>Patellogastropoda</taxon>
        <taxon>Patelloidea</taxon>
        <taxon>Patellidae</taxon>
        <taxon>Patella</taxon>
    </lineage>
</organism>
<accession>A0AAN8J9I0</accession>
<evidence type="ECO:0000313" key="3">
    <source>
        <dbReference type="EMBL" id="KAK6171725.1"/>
    </source>
</evidence>
<gene>
    <name evidence="3" type="ORF">SNE40_018163</name>
</gene>
<proteinExistence type="predicted"/>
<dbReference type="PANTHER" id="PTHR35558">
    <property type="entry name" value="SGNH_HYDRO DOMAIN-CONTAINING PROTEIN"/>
    <property type="match status" value="1"/>
</dbReference>
<name>A0AAN8J9I0_PATCE</name>
<sequence length="300" mass="33799">MPHGYKASLVVDAHSKLVTNHAVGQMPGLASLDHSGLPSTYTNPQVTTQSLSHGKLITPKIKAQIWTNEYVDFNLLLGKQEAQKFVMKQSGEGLTFCREEERTKPLEGMTQWVRAFFTFVSIYSERYPAETPSLMKYGSLIFDLKNQTCKQAAIAYDELFRRQRQTTRTPWNVIHPKFYQVALASDIEYKLTSTVNKTSFRSNTFRFGSNRKEESGKICWQYNNTGACPWGSTCSYRHCCQRCRGPHSKSLCPIVARGSTRQSSGSAQPPKYSIFLPFHATGSIPNKALASVPTTLSFRK</sequence>
<feature type="zinc finger region" description="C3H1-type" evidence="1">
    <location>
        <begin position="213"/>
        <end position="241"/>
    </location>
</feature>
<dbReference type="AlphaFoldDB" id="A0AAN8J9I0"/>
<dbReference type="PROSITE" id="PS50103">
    <property type="entry name" value="ZF_C3H1"/>
    <property type="match status" value="1"/>
</dbReference>
<keyword evidence="1" id="KW-0863">Zinc-finger</keyword>
<evidence type="ECO:0000313" key="4">
    <source>
        <dbReference type="Proteomes" id="UP001347796"/>
    </source>
</evidence>